<sequence length="180" mass="19459">MFDELCEWALNHRHVAQSSQLDGSAASMGKPRTAPARPLSSRELAPVSPPMPRPRLADPAMCYHRKQPVPSGPTWYLRSTAPGRYPAGFSDGGPPPPPALVVTPLGLSVTTMLGPGRPRGGLPPELATALDASFQKLSIRRSQRRMPPAGGRSKYLRFKDAPPTDVDAETVKRHRSPLTV</sequence>
<feature type="region of interest" description="Disordered" evidence="1">
    <location>
        <begin position="142"/>
        <end position="180"/>
    </location>
</feature>
<protein>
    <submittedName>
        <fullName evidence="2">Uncharacterized protein</fullName>
    </submittedName>
</protein>
<feature type="region of interest" description="Disordered" evidence="1">
    <location>
        <begin position="17"/>
        <end position="58"/>
    </location>
</feature>
<accession>A0A7S3BHU0</accession>
<proteinExistence type="predicted"/>
<evidence type="ECO:0000256" key="1">
    <source>
        <dbReference type="SAM" id="MobiDB-lite"/>
    </source>
</evidence>
<dbReference type="AlphaFoldDB" id="A0A7S3BHU0"/>
<evidence type="ECO:0000313" key="2">
    <source>
        <dbReference type="EMBL" id="CAE0133756.1"/>
    </source>
</evidence>
<dbReference type="EMBL" id="HBHX01054149">
    <property type="protein sequence ID" value="CAE0133756.1"/>
    <property type="molecule type" value="Transcribed_RNA"/>
</dbReference>
<gene>
    <name evidence="2" type="ORF">HERI1096_LOCUS29845</name>
</gene>
<organism evidence="2">
    <name type="scientific">Haptolina ericina</name>
    <dbReference type="NCBI Taxonomy" id="156174"/>
    <lineage>
        <taxon>Eukaryota</taxon>
        <taxon>Haptista</taxon>
        <taxon>Haptophyta</taxon>
        <taxon>Prymnesiophyceae</taxon>
        <taxon>Prymnesiales</taxon>
        <taxon>Prymnesiaceae</taxon>
        <taxon>Haptolina</taxon>
    </lineage>
</organism>
<reference evidence="2" key="1">
    <citation type="submission" date="2021-01" db="EMBL/GenBank/DDBJ databases">
        <authorList>
            <person name="Corre E."/>
            <person name="Pelletier E."/>
            <person name="Niang G."/>
            <person name="Scheremetjew M."/>
            <person name="Finn R."/>
            <person name="Kale V."/>
            <person name="Holt S."/>
            <person name="Cochrane G."/>
            <person name="Meng A."/>
            <person name="Brown T."/>
            <person name="Cohen L."/>
        </authorList>
    </citation>
    <scope>NUCLEOTIDE SEQUENCE</scope>
    <source>
        <strain evidence="2">CCMP281</strain>
    </source>
</reference>
<name>A0A7S3BHU0_9EUKA</name>